<dbReference type="InterPro" id="IPR036895">
    <property type="entry name" value="Uracil-DNA_glycosylase-like_sf"/>
</dbReference>
<keyword evidence="8" id="KW-0378">Hydrolase</keyword>
<dbReference type="PANTHER" id="PTHR33693">
    <property type="entry name" value="TYPE-5 URACIL-DNA GLYCOSYLASE"/>
    <property type="match status" value="1"/>
</dbReference>
<dbReference type="EMBL" id="JACRTB010000003">
    <property type="protein sequence ID" value="MBC8575383.1"/>
    <property type="molecule type" value="Genomic_DNA"/>
</dbReference>
<reference evidence="13 14" key="1">
    <citation type="submission" date="2020-08" db="EMBL/GenBank/DDBJ databases">
        <title>Genome public.</title>
        <authorList>
            <person name="Liu C."/>
            <person name="Sun Q."/>
        </authorList>
    </citation>
    <scope>NUCLEOTIDE SEQUENCE [LARGE SCALE GENOMIC DNA]</scope>
    <source>
        <strain evidence="13 14">BX1</strain>
    </source>
</reference>
<keyword evidence="6" id="KW-0479">Metal-binding</keyword>
<comment type="catalytic activity">
    <reaction evidence="1">
        <text>Hydrolyzes single-stranded DNA or mismatched double-stranded DNA and polynucleotides, releasing free uracil.</text>
        <dbReference type="EC" id="3.2.2.27"/>
    </reaction>
</comment>
<evidence type="ECO:0000256" key="5">
    <source>
        <dbReference type="ARBA" id="ARBA00022485"/>
    </source>
</evidence>
<dbReference type="PANTHER" id="PTHR33693:SF1">
    <property type="entry name" value="TYPE-4 URACIL-DNA GLYCOSYLASE"/>
    <property type="match status" value="1"/>
</dbReference>
<keyword evidence="5" id="KW-0004">4Fe-4S</keyword>
<proteinExistence type="inferred from homology"/>
<dbReference type="RefSeq" id="WP_262399022.1">
    <property type="nucleotide sequence ID" value="NZ_JACRTB010000003.1"/>
</dbReference>
<organism evidence="13 14">
    <name type="scientific">Yanshouia hominis</name>
    <dbReference type="NCBI Taxonomy" id="2763673"/>
    <lineage>
        <taxon>Bacteria</taxon>
        <taxon>Bacillati</taxon>
        <taxon>Bacillota</taxon>
        <taxon>Clostridia</taxon>
        <taxon>Eubacteriales</taxon>
        <taxon>Oscillospiraceae</taxon>
        <taxon>Yanshouia</taxon>
    </lineage>
</organism>
<evidence type="ECO:0000313" key="14">
    <source>
        <dbReference type="Proteomes" id="UP000658131"/>
    </source>
</evidence>
<keyword evidence="10" id="KW-0411">Iron-sulfur</keyword>
<dbReference type="Gene3D" id="3.40.470.10">
    <property type="entry name" value="Uracil-DNA glycosylase-like domain"/>
    <property type="match status" value="1"/>
</dbReference>
<accession>A0ABR7NI96</accession>
<keyword evidence="9" id="KW-0408">Iron</keyword>
<feature type="domain" description="Uracil-DNA glycosylase-like" evidence="12">
    <location>
        <begin position="29"/>
        <end position="176"/>
    </location>
</feature>
<evidence type="ECO:0000256" key="4">
    <source>
        <dbReference type="ARBA" id="ARBA00019403"/>
    </source>
</evidence>
<evidence type="ECO:0000256" key="8">
    <source>
        <dbReference type="ARBA" id="ARBA00022801"/>
    </source>
</evidence>
<dbReference type="SUPFAM" id="SSF52141">
    <property type="entry name" value="Uracil-DNA glycosylase-like"/>
    <property type="match status" value="1"/>
</dbReference>
<keyword evidence="11" id="KW-0234">DNA repair</keyword>
<evidence type="ECO:0000256" key="7">
    <source>
        <dbReference type="ARBA" id="ARBA00022763"/>
    </source>
</evidence>
<comment type="similarity">
    <text evidence="2">Belongs to the uracil-DNA glycosylase (UDG) superfamily. Type 4 (UDGa) family.</text>
</comment>
<keyword evidence="14" id="KW-1185">Reference proteome</keyword>
<gene>
    <name evidence="13" type="ORF">H8717_03010</name>
</gene>
<dbReference type="SMART" id="SM00987">
    <property type="entry name" value="UreE_C"/>
    <property type="match status" value="1"/>
</dbReference>
<evidence type="ECO:0000256" key="6">
    <source>
        <dbReference type="ARBA" id="ARBA00022723"/>
    </source>
</evidence>
<dbReference type="NCBIfam" id="TIGR00758">
    <property type="entry name" value="UDG_fam4"/>
    <property type="match status" value="1"/>
</dbReference>
<sequence length="217" mass="24114">MAETLQQLAASMKDCKGCRLCEERRSVVFGAGPADARVMLIGEGPGQNEDEQGLPFVGRAGQLLDRMLDAVDLSRERNVYIANMVKCRPPKNRDPQPDETEACIGFLREQVRLIRPKIIVCLGRIAAQRLISPDFRVTRQHGEFFMKNGTLMMGTLHPSALLRYPAQKPAAFEDFLALKAKILKVCPEVYLPAKGEEPTLSSSVLSQIMTKKEESAL</sequence>
<dbReference type="InterPro" id="IPR005273">
    <property type="entry name" value="Ura-DNA_glyco_family4"/>
</dbReference>
<dbReference type="Proteomes" id="UP000658131">
    <property type="component" value="Unassembled WGS sequence"/>
</dbReference>
<comment type="caution">
    <text evidence="13">The sequence shown here is derived from an EMBL/GenBank/DDBJ whole genome shotgun (WGS) entry which is preliminary data.</text>
</comment>
<evidence type="ECO:0000256" key="1">
    <source>
        <dbReference type="ARBA" id="ARBA00001400"/>
    </source>
</evidence>
<evidence type="ECO:0000256" key="10">
    <source>
        <dbReference type="ARBA" id="ARBA00023014"/>
    </source>
</evidence>
<evidence type="ECO:0000259" key="12">
    <source>
        <dbReference type="SMART" id="SM00986"/>
    </source>
</evidence>
<dbReference type="CDD" id="cd10030">
    <property type="entry name" value="UDG-F4_TTUDGA_SPO1dp_like"/>
    <property type="match status" value="1"/>
</dbReference>
<keyword evidence="7" id="KW-0227">DNA damage</keyword>
<evidence type="ECO:0000256" key="3">
    <source>
        <dbReference type="ARBA" id="ARBA00012030"/>
    </source>
</evidence>
<protein>
    <recommendedName>
        <fullName evidence="4">Type-4 uracil-DNA glycosylase</fullName>
        <ecNumber evidence="3">3.2.2.27</ecNumber>
    </recommendedName>
</protein>
<evidence type="ECO:0000256" key="2">
    <source>
        <dbReference type="ARBA" id="ARBA00006521"/>
    </source>
</evidence>
<dbReference type="Pfam" id="PF03167">
    <property type="entry name" value="UDG"/>
    <property type="match status" value="1"/>
</dbReference>
<dbReference type="EC" id="3.2.2.27" evidence="3"/>
<dbReference type="InterPro" id="IPR051536">
    <property type="entry name" value="UDG_Type-4/5"/>
</dbReference>
<dbReference type="SMART" id="SM00986">
    <property type="entry name" value="UDG"/>
    <property type="match status" value="1"/>
</dbReference>
<evidence type="ECO:0000256" key="11">
    <source>
        <dbReference type="ARBA" id="ARBA00023204"/>
    </source>
</evidence>
<name>A0ABR7NI96_9FIRM</name>
<dbReference type="InterPro" id="IPR005122">
    <property type="entry name" value="Uracil-DNA_glycosylase-like"/>
</dbReference>
<evidence type="ECO:0000313" key="13">
    <source>
        <dbReference type="EMBL" id="MBC8575383.1"/>
    </source>
</evidence>
<evidence type="ECO:0000256" key="9">
    <source>
        <dbReference type="ARBA" id="ARBA00023004"/>
    </source>
</evidence>